<gene>
    <name evidence="2" type="ORF">BPAE_0165g00090</name>
</gene>
<dbReference type="EMBL" id="PQXI01000165">
    <property type="protein sequence ID" value="TGO22513.1"/>
    <property type="molecule type" value="Genomic_DNA"/>
</dbReference>
<keyword evidence="3" id="KW-1185">Reference proteome</keyword>
<evidence type="ECO:0000313" key="3">
    <source>
        <dbReference type="Proteomes" id="UP000297910"/>
    </source>
</evidence>
<organism evidence="2 3">
    <name type="scientific">Botrytis paeoniae</name>
    <dbReference type="NCBI Taxonomy" id="278948"/>
    <lineage>
        <taxon>Eukaryota</taxon>
        <taxon>Fungi</taxon>
        <taxon>Dikarya</taxon>
        <taxon>Ascomycota</taxon>
        <taxon>Pezizomycotina</taxon>
        <taxon>Leotiomycetes</taxon>
        <taxon>Helotiales</taxon>
        <taxon>Sclerotiniaceae</taxon>
        <taxon>Botrytis</taxon>
    </lineage>
</organism>
<feature type="region of interest" description="Disordered" evidence="1">
    <location>
        <begin position="98"/>
        <end position="140"/>
    </location>
</feature>
<comment type="caution">
    <text evidence="2">The sequence shown here is derived from an EMBL/GenBank/DDBJ whole genome shotgun (WGS) entry which is preliminary data.</text>
</comment>
<sequence>MPIHRSYSQWLLAIKNRVIRPNPPDGPLDTRGEWNSLVDRLRKIFDLPFNKEIRDYVLVSAIWNYYFGLDTIRNAPLFISRPSYCDLDWLMPSTQVLQSDHESHIQPPVLPPQPEEQDHTPEPQPQPQGTTNEPSQPSQPQFIHEAQSLPLSIELGLSEETKAVDPSSNLNNTPVVRCLIYTRNHPTGDNRGPCTWHRCRNNHHSPCCPFQRLLWTN</sequence>
<name>A0A4Z1FIR9_9HELO</name>
<evidence type="ECO:0000313" key="2">
    <source>
        <dbReference type="EMBL" id="TGO22513.1"/>
    </source>
</evidence>
<proteinExistence type="predicted"/>
<protein>
    <submittedName>
        <fullName evidence="2">Uncharacterized protein</fullName>
    </submittedName>
</protein>
<dbReference type="Proteomes" id="UP000297910">
    <property type="component" value="Unassembled WGS sequence"/>
</dbReference>
<reference evidence="2 3" key="1">
    <citation type="submission" date="2017-12" db="EMBL/GenBank/DDBJ databases">
        <title>Comparative genomics of Botrytis spp.</title>
        <authorList>
            <person name="Valero-Jimenez C.A."/>
            <person name="Tapia P."/>
            <person name="Veloso J."/>
            <person name="Silva-Moreno E."/>
            <person name="Staats M."/>
            <person name="Valdes J.H."/>
            <person name="Van Kan J.A.L."/>
        </authorList>
    </citation>
    <scope>NUCLEOTIDE SEQUENCE [LARGE SCALE GENOMIC DNA]</scope>
    <source>
        <strain evidence="2 3">Bp0003</strain>
    </source>
</reference>
<evidence type="ECO:0000256" key="1">
    <source>
        <dbReference type="SAM" id="MobiDB-lite"/>
    </source>
</evidence>
<dbReference type="AlphaFoldDB" id="A0A4Z1FIR9"/>
<accession>A0A4Z1FIR9</accession>